<dbReference type="CDD" id="cd05280">
    <property type="entry name" value="MDR_yhdh_yhfp"/>
    <property type="match status" value="1"/>
</dbReference>
<dbReference type="AlphaFoldDB" id="A0A382RC71"/>
<dbReference type="SMART" id="SM00829">
    <property type="entry name" value="PKS_ER"/>
    <property type="match status" value="1"/>
</dbReference>
<accession>A0A382RC71</accession>
<dbReference type="PANTHER" id="PTHR43677">
    <property type="entry name" value="SHORT-CHAIN DEHYDROGENASE/REDUCTASE"/>
    <property type="match status" value="1"/>
</dbReference>
<dbReference type="EMBL" id="UINC01120652">
    <property type="protein sequence ID" value="SVC95269.1"/>
    <property type="molecule type" value="Genomic_DNA"/>
</dbReference>
<proteinExistence type="predicted"/>
<dbReference type="Gene3D" id="3.90.180.10">
    <property type="entry name" value="Medium-chain alcohol dehydrogenases, catalytic domain"/>
    <property type="match status" value="1"/>
</dbReference>
<dbReference type="NCBIfam" id="TIGR02823">
    <property type="entry name" value="oxido_YhdH"/>
    <property type="match status" value="1"/>
</dbReference>
<name>A0A382RC71_9ZZZZ</name>
<feature type="non-terminal residue" evidence="2">
    <location>
        <position position="294"/>
    </location>
</feature>
<dbReference type="Pfam" id="PF08240">
    <property type="entry name" value="ADH_N"/>
    <property type="match status" value="1"/>
</dbReference>
<feature type="domain" description="Enoyl reductase (ER)" evidence="1">
    <location>
        <begin position="20"/>
        <end position="259"/>
    </location>
</feature>
<gene>
    <name evidence="2" type="ORF">METZ01_LOCUS348123</name>
</gene>
<evidence type="ECO:0000313" key="2">
    <source>
        <dbReference type="EMBL" id="SVC95269.1"/>
    </source>
</evidence>
<dbReference type="PANTHER" id="PTHR43677:SF1">
    <property type="entry name" value="ACRYLYL-COA REDUCTASE ACUI-RELATED"/>
    <property type="match status" value="1"/>
</dbReference>
<organism evidence="2">
    <name type="scientific">marine metagenome</name>
    <dbReference type="NCBI Taxonomy" id="408172"/>
    <lineage>
        <taxon>unclassified sequences</taxon>
        <taxon>metagenomes</taxon>
        <taxon>ecological metagenomes</taxon>
    </lineage>
</organism>
<dbReference type="InterPro" id="IPR013154">
    <property type="entry name" value="ADH-like_N"/>
</dbReference>
<dbReference type="SUPFAM" id="SSF51735">
    <property type="entry name" value="NAD(P)-binding Rossmann-fold domains"/>
    <property type="match status" value="1"/>
</dbReference>
<sequence length="294" mass="31428">VTVEVFKAFRVFLEDHKIHGRLVEIGLDDLSKGDVVARVAYSGVNYKDALAATGAGKIMQRFPLLGGIDWAGTVVSSQDTRFKVGEEVLVTGFGLGESHDGGFAEYARVPADWVLRVPEGLSVRETMIIGTAGFTAALSVVEMERNGLNPSSGPVVVTGATGGVGSLAVQCLAARGYRVTALTRKDDAHEFLRSLGAAEVLSMSAVEMGTRPLEKSLWAGAVDPVGGETLAWLTRTMRHDGCIASSGLTGGMEVHMTVMPFILRGVKLLGIESSKCPMKLRRHVWQRLSTDMKP</sequence>
<protein>
    <recommendedName>
        <fullName evidence="1">Enoyl reductase (ER) domain-containing protein</fullName>
    </recommendedName>
</protein>
<dbReference type="InterPro" id="IPR020843">
    <property type="entry name" value="ER"/>
</dbReference>
<dbReference type="Pfam" id="PF00107">
    <property type="entry name" value="ADH_zinc_N"/>
    <property type="match status" value="1"/>
</dbReference>
<dbReference type="InterPro" id="IPR014188">
    <property type="entry name" value="Acrylyl-CoA_reductase_AcuI"/>
</dbReference>
<dbReference type="SUPFAM" id="SSF50129">
    <property type="entry name" value="GroES-like"/>
    <property type="match status" value="1"/>
</dbReference>
<dbReference type="InterPro" id="IPR036291">
    <property type="entry name" value="NAD(P)-bd_dom_sf"/>
</dbReference>
<dbReference type="InterPro" id="IPR051397">
    <property type="entry name" value="Zn-ADH-like_protein"/>
</dbReference>
<dbReference type="InterPro" id="IPR013149">
    <property type="entry name" value="ADH-like_C"/>
</dbReference>
<evidence type="ECO:0000259" key="1">
    <source>
        <dbReference type="SMART" id="SM00829"/>
    </source>
</evidence>
<dbReference type="InterPro" id="IPR011032">
    <property type="entry name" value="GroES-like_sf"/>
</dbReference>
<dbReference type="Gene3D" id="3.40.50.720">
    <property type="entry name" value="NAD(P)-binding Rossmann-like Domain"/>
    <property type="match status" value="1"/>
</dbReference>
<reference evidence="2" key="1">
    <citation type="submission" date="2018-05" db="EMBL/GenBank/DDBJ databases">
        <authorList>
            <person name="Lanie J.A."/>
            <person name="Ng W.-L."/>
            <person name="Kazmierczak K.M."/>
            <person name="Andrzejewski T.M."/>
            <person name="Davidsen T.M."/>
            <person name="Wayne K.J."/>
            <person name="Tettelin H."/>
            <person name="Glass J.I."/>
            <person name="Rusch D."/>
            <person name="Podicherti R."/>
            <person name="Tsui H.-C.T."/>
            <person name="Winkler M.E."/>
        </authorList>
    </citation>
    <scope>NUCLEOTIDE SEQUENCE</scope>
</reference>
<dbReference type="GO" id="GO:0043957">
    <property type="term" value="F:acryloyl-CoA reductase (NADPH) activity"/>
    <property type="evidence" value="ECO:0007669"/>
    <property type="project" value="TreeGrafter"/>
</dbReference>
<feature type="non-terminal residue" evidence="2">
    <location>
        <position position="1"/>
    </location>
</feature>